<dbReference type="SUPFAM" id="SSF81321">
    <property type="entry name" value="Family A G protein-coupled receptor-like"/>
    <property type="match status" value="1"/>
</dbReference>
<dbReference type="Pfam" id="PF00001">
    <property type="entry name" value="7tm_1"/>
    <property type="match status" value="1"/>
</dbReference>
<feature type="transmembrane region" description="Helical" evidence="8">
    <location>
        <begin position="357"/>
        <end position="380"/>
    </location>
</feature>
<evidence type="ECO:0000256" key="1">
    <source>
        <dbReference type="ARBA" id="ARBA00004651"/>
    </source>
</evidence>
<feature type="transmembrane region" description="Helical" evidence="8">
    <location>
        <begin position="26"/>
        <end position="47"/>
    </location>
</feature>
<dbReference type="PANTHER" id="PTHR24241:SF161">
    <property type="entry name" value="G-PROTEIN COUPLED RECEPTORS FAMILY 1 PROFILE DOMAIN-CONTAINING PROTEIN"/>
    <property type="match status" value="1"/>
</dbReference>
<evidence type="ECO:0000256" key="7">
    <source>
        <dbReference type="RuleBase" id="RU000688"/>
    </source>
</evidence>
<dbReference type="GO" id="GO:0005000">
    <property type="term" value="F:vasopressin receptor activity"/>
    <property type="evidence" value="ECO:0007669"/>
    <property type="project" value="TreeGrafter"/>
</dbReference>
<feature type="transmembrane region" description="Helical" evidence="8">
    <location>
        <begin position="139"/>
        <end position="160"/>
    </location>
</feature>
<evidence type="ECO:0000313" key="11">
    <source>
        <dbReference type="Proteomes" id="UP000663828"/>
    </source>
</evidence>
<dbReference type="AlphaFoldDB" id="A0A815G6Q5"/>
<evidence type="ECO:0000256" key="3">
    <source>
        <dbReference type="ARBA" id="ARBA00022692"/>
    </source>
</evidence>
<dbReference type="PANTHER" id="PTHR24241">
    <property type="entry name" value="NEUROPEPTIDE RECEPTOR-RELATED G-PROTEIN COUPLED RECEPTOR"/>
    <property type="match status" value="1"/>
</dbReference>
<dbReference type="PRINTS" id="PR00237">
    <property type="entry name" value="GPCRRHODOPSN"/>
</dbReference>
<feature type="transmembrane region" description="Helical" evidence="8">
    <location>
        <begin position="321"/>
        <end position="345"/>
    </location>
</feature>
<dbReference type="GO" id="GO:0042277">
    <property type="term" value="F:peptide binding"/>
    <property type="evidence" value="ECO:0007669"/>
    <property type="project" value="TreeGrafter"/>
</dbReference>
<evidence type="ECO:0000256" key="8">
    <source>
        <dbReference type="SAM" id="Phobius"/>
    </source>
</evidence>
<feature type="domain" description="G-protein coupled receptors family 1 profile" evidence="9">
    <location>
        <begin position="38"/>
        <end position="377"/>
    </location>
</feature>
<sequence>MTNSIQQNISNGTILFDHKLQLVEQIVLGSMFVSALIGNSIVLFIMLNKKHRHITRMAFFILHLTIADLLVAFFSVLPMFIWKSTTTFLGGDFLCRIVSFLMLTVSYISVYTLTAMAYDRYQAIVHPLSSYTWSNRSGAIHMIGVWGLSLLIASPQIFIFRIAYHEAYQTETCVARFPTSDRTWELIYIAWTILMQFILPIGILIFCYSSIYIIVNRNLLMYCPNKAVKHSSNFFTLPAKQILGNHIHIQYPLQCPDSTLFKTVSNPGVPKGMYPAIHRLRRVSFTLMTMPSTNSIDGQTFQQRHGANHFLLRARLKTIKLTLIVVVTYILCSTPFYIGSIIMTLHEKFITQKTMNWLMTIFSLLFNLNSCSNPIICLTLSGSLLRCEKKCSQRAASSSRYRINTYNKKENSNIVIPF</sequence>
<protein>
    <recommendedName>
        <fullName evidence="9">G-protein coupled receptors family 1 profile domain-containing protein</fullName>
    </recommendedName>
</protein>
<dbReference type="GO" id="GO:0005886">
    <property type="term" value="C:plasma membrane"/>
    <property type="evidence" value="ECO:0007669"/>
    <property type="project" value="UniProtKB-SubCell"/>
</dbReference>
<dbReference type="PROSITE" id="PS50262">
    <property type="entry name" value="G_PROTEIN_RECEP_F1_2"/>
    <property type="match status" value="1"/>
</dbReference>
<dbReference type="GO" id="GO:0032870">
    <property type="term" value="P:cellular response to hormone stimulus"/>
    <property type="evidence" value="ECO:0007669"/>
    <property type="project" value="TreeGrafter"/>
</dbReference>
<keyword evidence="6 7" id="KW-0675">Receptor</keyword>
<evidence type="ECO:0000256" key="4">
    <source>
        <dbReference type="ARBA" id="ARBA00022989"/>
    </source>
</evidence>
<evidence type="ECO:0000313" key="10">
    <source>
        <dbReference type="EMBL" id="CAF1334542.1"/>
    </source>
</evidence>
<keyword evidence="7" id="KW-0807">Transducer</keyword>
<dbReference type="Proteomes" id="UP000663828">
    <property type="component" value="Unassembled WGS sequence"/>
</dbReference>
<feature type="transmembrane region" description="Helical" evidence="8">
    <location>
        <begin position="186"/>
        <end position="215"/>
    </location>
</feature>
<keyword evidence="4 8" id="KW-1133">Transmembrane helix</keyword>
<keyword evidence="3 7" id="KW-0812">Transmembrane</keyword>
<evidence type="ECO:0000256" key="2">
    <source>
        <dbReference type="ARBA" id="ARBA00022475"/>
    </source>
</evidence>
<dbReference type="InterPro" id="IPR000276">
    <property type="entry name" value="GPCR_Rhodpsn"/>
</dbReference>
<organism evidence="10 11">
    <name type="scientific">Adineta ricciae</name>
    <name type="common">Rotifer</name>
    <dbReference type="NCBI Taxonomy" id="249248"/>
    <lineage>
        <taxon>Eukaryota</taxon>
        <taxon>Metazoa</taxon>
        <taxon>Spiralia</taxon>
        <taxon>Gnathifera</taxon>
        <taxon>Rotifera</taxon>
        <taxon>Eurotatoria</taxon>
        <taxon>Bdelloidea</taxon>
        <taxon>Adinetida</taxon>
        <taxon>Adinetidae</taxon>
        <taxon>Adineta</taxon>
    </lineage>
</organism>
<dbReference type="InterPro" id="IPR017452">
    <property type="entry name" value="GPCR_Rhodpsn_7TM"/>
</dbReference>
<gene>
    <name evidence="10" type="ORF">XAT740_LOCUS30615</name>
</gene>
<name>A0A815G6Q5_ADIRI</name>
<reference evidence="10" key="1">
    <citation type="submission" date="2021-02" db="EMBL/GenBank/DDBJ databases">
        <authorList>
            <person name="Nowell W R."/>
        </authorList>
    </citation>
    <scope>NUCLEOTIDE SEQUENCE</scope>
</reference>
<accession>A0A815G6Q5</accession>
<proteinExistence type="inferred from homology"/>
<dbReference type="EMBL" id="CAJNOR010002742">
    <property type="protein sequence ID" value="CAF1334542.1"/>
    <property type="molecule type" value="Genomic_DNA"/>
</dbReference>
<evidence type="ECO:0000256" key="6">
    <source>
        <dbReference type="ARBA" id="ARBA00023170"/>
    </source>
</evidence>
<feature type="transmembrane region" description="Helical" evidence="8">
    <location>
        <begin position="97"/>
        <end position="118"/>
    </location>
</feature>
<comment type="similarity">
    <text evidence="7">Belongs to the G-protein coupled receptor 1 family.</text>
</comment>
<comment type="caution">
    <text evidence="10">The sequence shown here is derived from an EMBL/GenBank/DDBJ whole genome shotgun (WGS) entry which is preliminary data.</text>
</comment>
<keyword evidence="11" id="KW-1185">Reference proteome</keyword>
<keyword evidence="2" id="KW-1003">Cell membrane</keyword>
<evidence type="ECO:0000256" key="5">
    <source>
        <dbReference type="ARBA" id="ARBA00023136"/>
    </source>
</evidence>
<dbReference type="Gene3D" id="1.20.1070.10">
    <property type="entry name" value="Rhodopsin 7-helix transmembrane proteins"/>
    <property type="match status" value="1"/>
</dbReference>
<feature type="transmembrane region" description="Helical" evidence="8">
    <location>
        <begin position="59"/>
        <end position="82"/>
    </location>
</feature>
<evidence type="ECO:0000259" key="9">
    <source>
        <dbReference type="PROSITE" id="PS50262"/>
    </source>
</evidence>
<keyword evidence="5 8" id="KW-0472">Membrane</keyword>
<keyword evidence="7" id="KW-0297">G-protein coupled receptor</keyword>
<dbReference type="PROSITE" id="PS00237">
    <property type="entry name" value="G_PROTEIN_RECEP_F1_1"/>
    <property type="match status" value="1"/>
</dbReference>
<comment type="subcellular location">
    <subcellularLocation>
        <location evidence="1">Cell membrane</location>
        <topology evidence="1">Multi-pass membrane protein</topology>
    </subcellularLocation>
</comment>